<evidence type="ECO:0000313" key="3">
    <source>
        <dbReference type="EMBL" id="KAF8890819.1"/>
    </source>
</evidence>
<name>A0A9P5NLG2_GYMJU</name>
<organism evidence="3 4">
    <name type="scientific">Gymnopilus junonius</name>
    <name type="common">Spectacular rustgill mushroom</name>
    <name type="synonym">Gymnopilus spectabilis subsp. junonius</name>
    <dbReference type="NCBI Taxonomy" id="109634"/>
    <lineage>
        <taxon>Eukaryota</taxon>
        <taxon>Fungi</taxon>
        <taxon>Dikarya</taxon>
        <taxon>Basidiomycota</taxon>
        <taxon>Agaricomycotina</taxon>
        <taxon>Agaricomycetes</taxon>
        <taxon>Agaricomycetidae</taxon>
        <taxon>Agaricales</taxon>
        <taxon>Agaricineae</taxon>
        <taxon>Hymenogastraceae</taxon>
        <taxon>Gymnopilus</taxon>
    </lineage>
</organism>
<sequence>MSFTLFVYRSQVPIFYLSFVPALLILLLQVNLTNASPIHINNLEIRELTGVPTCKTNIALTPSRDECSTHCTHIQDVQKRCRDFYPCMCEVISPAALDSCLKCTMRSSDDTLPTSRNDPMDIITEYSNACSFVKTEKAMIRAYLPCHSTSNKLFGHALALSPAELFRYLIPYMSVCTAAMILIVISDSARKKRLTAN</sequence>
<keyword evidence="1" id="KW-1133">Transmembrane helix</keyword>
<evidence type="ECO:0000256" key="1">
    <source>
        <dbReference type="SAM" id="Phobius"/>
    </source>
</evidence>
<keyword evidence="4" id="KW-1185">Reference proteome</keyword>
<evidence type="ECO:0000256" key="2">
    <source>
        <dbReference type="SAM" id="SignalP"/>
    </source>
</evidence>
<protein>
    <submittedName>
        <fullName evidence="3">Uncharacterized protein</fullName>
    </submittedName>
</protein>
<feature type="chain" id="PRO_5040495392" evidence="2">
    <location>
        <begin position="36"/>
        <end position="197"/>
    </location>
</feature>
<dbReference type="EMBL" id="JADNYJ010000074">
    <property type="protein sequence ID" value="KAF8890819.1"/>
    <property type="molecule type" value="Genomic_DNA"/>
</dbReference>
<comment type="caution">
    <text evidence="3">The sequence shown here is derived from an EMBL/GenBank/DDBJ whole genome shotgun (WGS) entry which is preliminary data.</text>
</comment>
<dbReference type="Proteomes" id="UP000724874">
    <property type="component" value="Unassembled WGS sequence"/>
</dbReference>
<gene>
    <name evidence="3" type="ORF">CPB84DRAFT_1784599</name>
</gene>
<dbReference type="AlphaFoldDB" id="A0A9P5NLG2"/>
<feature type="signal peptide" evidence="2">
    <location>
        <begin position="1"/>
        <end position="35"/>
    </location>
</feature>
<evidence type="ECO:0000313" key="4">
    <source>
        <dbReference type="Proteomes" id="UP000724874"/>
    </source>
</evidence>
<reference evidence="3" key="1">
    <citation type="submission" date="2020-11" db="EMBL/GenBank/DDBJ databases">
        <authorList>
            <consortium name="DOE Joint Genome Institute"/>
            <person name="Ahrendt S."/>
            <person name="Riley R."/>
            <person name="Andreopoulos W."/>
            <person name="LaButti K."/>
            <person name="Pangilinan J."/>
            <person name="Ruiz-duenas F.J."/>
            <person name="Barrasa J.M."/>
            <person name="Sanchez-Garcia M."/>
            <person name="Camarero S."/>
            <person name="Miyauchi S."/>
            <person name="Serrano A."/>
            <person name="Linde D."/>
            <person name="Babiker R."/>
            <person name="Drula E."/>
            <person name="Ayuso-Fernandez I."/>
            <person name="Pacheco R."/>
            <person name="Padilla G."/>
            <person name="Ferreira P."/>
            <person name="Barriuso J."/>
            <person name="Kellner H."/>
            <person name="Castanera R."/>
            <person name="Alfaro M."/>
            <person name="Ramirez L."/>
            <person name="Pisabarro A.G."/>
            <person name="Kuo A."/>
            <person name="Tritt A."/>
            <person name="Lipzen A."/>
            <person name="He G."/>
            <person name="Yan M."/>
            <person name="Ng V."/>
            <person name="Cullen D."/>
            <person name="Martin F."/>
            <person name="Rosso M.-N."/>
            <person name="Henrissat B."/>
            <person name="Hibbett D."/>
            <person name="Martinez A.T."/>
            <person name="Grigoriev I.V."/>
        </authorList>
    </citation>
    <scope>NUCLEOTIDE SEQUENCE</scope>
    <source>
        <strain evidence="3">AH 44721</strain>
    </source>
</reference>
<keyword evidence="1" id="KW-0472">Membrane</keyword>
<accession>A0A9P5NLG2</accession>
<keyword evidence="2" id="KW-0732">Signal</keyword>
<feature type="transmembrane region" description="Helical" evidence="1">
    <location>
        <begin position="165"/>
        <end position="185"/>
    </location>
</feature>
<proteinExistence type="predicted"/>
<keyword evidence="1" id="KW-0812">Transmembrane</keyword>